<feature type="region of interest" description="Disordered" evidence="1">
    <location>
        <begin position="251"/>
        <end position="278"/>
    </location>
</feature>
<feature type="compositionally biased region" description="Low complexity" evidence="1">
    <location>
        <begin position="251"/>
        <end position="260"/>
    </location>
</feature>
<dbReference type="OrthoDB" id="8480367at2"/>
<dbReference type="Pfam" id="PF12502">
    <property type="entry name" value="DUF3710"/>
    <property type="match status" value="1"/>
</dbReference>
<evidence type="ECO:0008006" key="4">
    <source>
        <dbReference type="Google" id="ProtNLM"/>
    </source>
</evidence>
<dbReference type="Proteomes" id="UP000058446">
    <property type="component" value="Chromosome"/>
</dbReference>
<feature type="compositionally biased region" description="Basic and acidic residues" evidence="1">
    <location>
        <begin position="1"/>
        <end position="16"/>
    </location>
</feature>
<accession>A0A0K2H0S6</accession>
<keyword evidence="3" id="KW-1185">Reference proteome</keyword>
<organism evidence="2 3">
    <name type="scientific">Corynebacterium lactis RW2-5</name>
    <dbReference type="NCBI Taxonomy" id="1408189"/>
    <lineage>
        <taxon>Bacteria</taxon>
        <taxon>Bacillati</taxon>
        <taxon>Actinomycetota</taxon>
        <taxon>Actinomycetes</taxon>
        <taxon>Mycobacteriales</taxon>
        <taxon>Corynebacteriaceae</taxon>
        <taxon>Corynebacterium</taxon>
    </lineage>
</organism>
<gene>
    <name evidence="2" type="ORF">CLAC_05725</name>
</gene>
<dbReference type="RefSeq" id="WP_053412065.1">
    <property type="nucleotide sequence ID" value="NZ_CP006841.1"/>
</dbReference>
<dbReference type="STRING" id="1408189.CLAC_05725"/>
<dbReference type="AlphaFoldDB" id="A0A0K2H0S6"/>
<dbReference type="PATRIC" id="fig|1408189.4.peg.1142"/>
<feature type="compositionally biased region" description="Polar residues" evidence="1">
    <location>
        <begin position="20"/>
        <end position="36"/>
    </location>
</feature>
<dbReference type="EMBL" id="CP006841">
    <property type="protein sequence ID" value="ALA67301.1"/>
    <property type="molecule type" value="Genomic_DNA"/>
</dbReference>
<protein>
    <recommendedName>
        <fullName evidence="4">DUF3710 domain-containing protein</fullName>
    </recommendedName>
</protein>
<evidence type="ECO:0000256" key="1">
    <source>
        <dbReference type="SAM" id="MobiDB-lite"/>
    </source>
</evidence>
<evidence type="ECO:0000313" key="3">
    <source>
        <dbReference type="Proteomes" id="UP000058446"/>
    </source>
</evidence>
<name>A0A0K2H0S6_9CORY</name>
<reference evidence="2 3" key="1">
    <citation type="submission" date="2013-10" db="EMBL/GenBank/DDBJ databases">
        <title>Complete genome sequence of Corynebacterium lactis DSM 45799(T), isolated from raw cow milk.</title>
        <authorList>
            <person name="Ruckert C."/>
            <person name="Albersmeier A."/>
            <person name="Lipski A."/>
            <person name="Kalinowski J."/>
        </authorList>
    </citation>
    <scope>NUCLEOTIDE SEQUENCE [LARGE SCALE GENOMIC DNA]</scope>
    <source>
        <strain evidence="2 3">RW2-5</strain>
    </source>
</reference>
<sequence>MWPFGKKSEGSAKDAAEVASDNQNPVAQSAVLQESDATAEMKQAPGTTDSMYSLETVPGAEDAEMPRLTKSGGGPFDVEDAHPDQYDFSDFAKARLNLGSVLLPIPHEGDIQVEMGPQGPTMLHVATQFGRVTPVAFAAPTSGGLWESSAQEIREGLEKDGLEADVERGPWGTEVIGRTGDMEMRIIGADGYRWMLRMTASGPAEHAQALAHVARGILARSFVSRGEDPMPAGQALPVTLPSAMAEQIRAAYQQQTAAAQNPGEVPGAQGINPDGSTN</sequence>
<dbReference type="InterPro" id="IPR022183">
    <property type="entry name" value="DUF3710"/>
</dbReference>
<evidence type="ECO:0000313" key="2">
    <source>
        <dbReference type="EMBL" id="ALA67301.1"/>
    </source>
</evidence>
<dbReference type="KEGG" id="clw:CLAC_05725"/>
<proteinExistence type="predicted"/>
<feature type="region of interest" description="Disordered" evidence="1">
    <location>
        <begin position="1"/>
        <end position="51"/>
    </location>
</feature>